<accession>A0A521AUJ6</accession>
<name>A0A521AUJ6_9SPHI</name>
<dbReference type="CDD" id="cd08977">
    <property type="entry name" value="SusD"/>
    <property type="match status" value="1"/>
</dbReference>
<evidence type="ECO:0000313" key="8">
    <source>
        <dbReference type="Proteomes" id="UP000315971"/>
    </source>
</evidence>
<evidence type="ECO:0000256" key="2">
    <source>
        <dbReference type="ARBA" id="ARBA00006275"/>
    </source>
</evidence>
<sequence>MKTYIKIKSLLILSVMVCFLSVIPYGCKLDDNPDPNHPSTDVVLNNASVVELNNVVVGSEAGMRDAVDFYLDDVGVVGRDIYRFSGSDPRYTQDLLGQGSATLDNNAFYTTRLWNAAYRVIKNCNTLLAAVDNTSSPTEEQKQGYRAFANTIKAYQLLLALNLTNENGVRIEVSDPTNLGPIVPHDQALAAIAALLDQASTQLDAAGASFAFQLSPGFLGFNTPANFKKFNRALAARVAVYRNDFAGALAILPTSFLDINGNFQSGVYHVFSNLAGDQLNKFFNAPNAGGEIRVAQPNFLSDAIAAGEGADLRLSKIAPRTTPASQGGLTGTHDVVVYKSNTDPIAIIRNEELILIYAEANIQTNQLANAVVALNIIRTKNNLLPYAGAVTQTALITEMLKQRRYSLYVEGHRWVDMRRYGRLAELPLDRPGDNVWNCFPVPFAENVTSTCQ</sequence>
<feature type="domain" description="RagB/SusD" evidence="6">
    <location>
        <begin position="333"/>
        <end position="421"/>
    </location>
</feature>
<evidence type="ECO:0000256" key="1">
    <source>
        <dbReference type="ARBA" id="ARBA00004442"/>
    </source>
</evidence>
<dbReference type="AlphaFoldDB" id="A0A521AUJ6"/>
<organism evidence="7 8">
    <name type="scientific">Solitalea koreensis</name>
    <dbReference type="NCBI Taxonomy" id="543615"/>
    <lineage>
        <taxon>Bacteria</taxon>
        <taxon>Pseudomonadati</taxon>
        <taxon>Bacteroidota</taxon>
        <taxon>Sphingobacteriia</taxon>
        <taxon>Sphingobacteriales</taxon>
        <taxon>Sphingobacteriaceae</taxon>
        <taxon>Solitalea</taxon>
    </lineage>
</organism>
<evidence type="ECO:0000256" key="3">
    <source>
        <dbReference type="ARBA" id="ARBA00022729"/>
    </source>
</evidence>
<reference evidence="7 8" key="1">
    <citation type="submission" date="2017-05" db="EMBL/GenBank/DDBJ databases">
        <authorList>
            <person name="Varghese N."/>
            <person name="Submissions S."/>
        </authorList>
    </citation>
    <scope>NUCLEOTIDE SEQUENCE [LARGE SCALE GENOMIC DNA]</scope>
    <source>
        <strain evidence="7 8">DSM 21342</strain>
    </source>
</reference>
<dbReference type="InterPro" id="IPR012944">
    <property type="entry name" value="SusD_RagB_dom"/>
</dbReference>
<protein>
    <submittedName>
        <fullName evidence="7">RagB/SusD domain-containing protein</fullName>
    </submittedName>
</protein>
<evidence type="ECO:0000313" key="7">
    <source>
        <dbReference type="EMBL" id="SMO38518.1"/>
    </source>
</evidence>
<comment type="similarity">
    <text evidence="2">Belongs to the SusD family.</text>
</comment>
<evidence type="ECO:0000256" key="5">
    <source>
        <dbReference type="ARBA" id="ARBA00023237"/>
    </source>
</evidence>
<dbReference type="InterPro" id="IPR011990">
    <property type="entry name" value="TPR-like_helical_dom_sf"/>
</dbReference>
<dbReference type="EMBL" id="FXSZ01000001">
    <property type="protein sequence ID" value="SMO38518.1"/>
    <property type="molecule type" value="Genomic_DNA"/>
</dbReference>
<dbReference type="RefSeq" id="WP_142601024.1">
    <property type="nucleotide sequence ID" value="NZ_FXSZ01000001.1"/>
</dbReference>
<evidence type="ECO:0000256" key="4">
    <source>
        <dbReference type="ARBA" id="ARBA00023136"/>
    </source>
</evidence>
<dbReference type="OrthoDB" id="9794888at2"/>
<keyword evidence="8" id="KW-1185">Reference proteome</keyword>
<keyword evidence="5" id="KW-0998">Cell outer membrane</keyword>
<gene>
    <name evidence="7" type="ORF">SAMN06265350_101415</name>
</gene>
<evidence type="ECO:0000259" key="6">
    <source>
        <dbReference type="Pfam" id="PF07980"/>
    </source>
</evidence>
<dbReference type="SUPFAM" id="SSF48452">
    <property type="entry name" value="TPR-like"/>
    <property type="match status" value="1"/>
</dbReference>
<keyword evidence="4" id="KW-0472">Membrane</keyword>
<dbReference type="GO" id="GO:0009279">
    <property type="term" value="C:cell outer membrane"/>
    <property type="evidence" value="ECO:0007669"/>
    <property type="project" value="UniProtKB-SubCell"/>
</dbReference>
<dbReference type="Proteomes" id="UP000315971">
    <property type="component" value="Unassembled WGS sequence"/>
</dbReference>
<proteinExistence type="inferred from homology"/>
<comment type="subcellular location">
    <subcellularLocation>
        <location evidence="1">Cell outer membrane</location>
    </subcellularLocation>
</comment>
<dbReference type="Gene3D" id="1.25.40.390">
    <property type="match status" value="2"/>
</dbReference>
<dbReference type="Pfam" id="PF07980">
    <property type="entry name" value="SusD_RagB"/>
    <property type="match status" value="1"/>
</dbReference>
<keyword evidence="3" id="KW-0732">Signal</keyword>